<dbReference type="Proteomes" id="UP000009168">
    <property type="component" value="Unassembled WGS sequence"/>
</dbReference>
<evidence type="ECO:0000256" key="2">
    <source>
        <dbReference type="ARBA" id="ARBA00022737"/>
    </source>
</evidence>
<dbReference type="KEGG" id="tet:TTHERM_00727820"/>
<dbReference type="PANTHER" id="PTHR45942">
    <property type="entry name" value="PROTEIN PHOSPATASE 3 REGULATORY SUBUNIT B ALPHA ISOFORM TYPE 1"/>
    <property type="match status" value="1"/>
</dbReference>
<gene>
    <name evidence="5" type="ORF">TTHERM_00727820</name>
</gene>
<keyword evidence="2" id="KW-0677">Repeat</keyword>
<dbReference type="InterPro" id="IPR011992">
    <property type="entry name" value="EF-hand-dom_pair"/>
</dbReference>
<feature type="region of interest" description="Disordered" evidence="3">
    <location>
        <begin position="136"/>
        <end position="159"/>
    </location>
</feature>
<dbReference type="EMBL" id="GG662537">
    <property type="protein sequence ID" value="EAS02422.2"/>
    <property type="molecule type" value="Genomic_DNA"/>
</dbReference>
<name>I7MH17_TETTS</name>
<dbReference type="AlphaFoldDB" id="I7MH17"/>
<dbReference type="GeneID" id="7829381"/>
<protein>
    <submittedName>
        <fullName evidence="5">EF hand protein, putative</fullName>
    </submittedName>
</protein>
<dbReference type="SUPFAM" id="SSF47473">
    <property type="entry name" value="EF-hand"/>
    <property type="match status" value="1"/>
</dbReference>
<accession>I7MH17</accession>
<dbReference type="RefSeq" id="XP_001022667.2">
    <property type="nucleotide sequence ID" value="XM_001022667.2"/>
</dbReference>
<dbReference type="Gene3D" id="1.10.238.10">
    <property type="entry name" value="EF-hand"/>
    <property type="match status" value="1"/>
</dbReference>
<evidence type="ECO:0000313" key="6">
    <source>
        <dbReference type="Proteomes" id="UP000009168"/>
    </source>
</evidence>
<feature type="compositionally biased region" description="Basic and acidic residues" evidence="3">
    <location>
        <begin position="149"/>
        <end position="159"/>
    </location>
</feature>
<evidence type="ECO:0000256" key="1">
    <source>
        <dbReference type="ARBA" id="ARBA00022723"/>
    </source>
</evidence>
<evidence type="ECO:0000256" key="3">
    <source>
        <dbReference type="SAM" id="MobiDB-lite"/>
    </source>
</evidence>
<sequence length="301" mass="35725">MKFLIQFIQKTQFLLIQHLVKLILLEQIHFLLMGQLLSSNSKDYLLEIRKLSLNKVNLDDINYLQVQTSFTPEELYSLYQKFANLGTPRESNLSIYEFMRLEELINCPFMPRLPDGLDLKYQLEAFLYKQDIENSKNTPTEKQQNQGQNKEKLQKKESLKSREQKKVIIDNSTVMLQSSYSSFKNNINQLDIKFIDFKLFVMVLNVFSPQASTGIKTKFMFKIFDFDNDGVLLFKDIFQGIKMMYSDHNLKECKLTDNEITSLVMRIFYESDISQEDGFKYEDFQLNLWETDFEKQCTIYF</sequence>
<keyword evidence="1" id="KW-0479">Metal-binding</keyword>
<dbReference type="InParanoid" id="I7MH17"/>
<proteinExistence type="predicted"/>
<evidence type="ECO:0000313" key="5">
    <source>
        <dbReference type="EMBL" id="EAS02422.2"/>
    </source>
</evidence>
<dbReference type="GO" id="GO:0005509">
    <property type="term" value="F:calcium ion binding"/>
    <property type="evidence" value="ECO:0007669"/>
    <property type="project" value="InterPro"/>
</dbReference>
<keyword evidence="6" id="KW-1185">Reference proteome</keyword>
<reference evidence="6" key="1">
    <citation type="journal article" date="2006" name="PLoS Biol.">
        <title>Macronuclear genome sequence of the ciliate Tetrahymena thermophila, a model eukaryote.</title>
        <authorList>
            <person name="Eisen J.A."/>
            <person name="Coyne R.S."/>
            <person name="Wu M."/>
            <person name="Wu D."/>
            <person name="Thiagarajan M."/>
            <person name="Wortman J.R."/>
            <person name="Badger J.H."/>
            <person name="Ren Q."/>
            <person name="Amedeo P."/>
            <person name="Jones K.M."/>
            <person name="Tallon L.J."/>
            <person name="Delcher A.L."/>
            <person name="Salzberg S.L."/>
            <person name="Silva J.C."/>
            <person name="Haas B.J."/>
            <person name="Majoros W.H."/>
            <person name="Farzad M."/>
            <person name="Carlton J.M."/>
            <person name="Smith R.K. Jr."/>
            <person name="Garg J."/>
            <person name="Pearlman R.E."/>
            <person name="Karrer K.M."/>
            <person name="Sun L."/>
            <person name="Manning G."/>
            <person name="Elde N.C."/>
            <person name="Turkewitz A.P."/>
            <person name="Asai D.J."/>
            <person name="Wilkes D.E."/>
            <person name="Wang Y."/>
            <person name="Cai H."/>
            <person name="Collins K."/>
            <person name="Stewart B.A."/>
            <person name="Lee S.R."/>
            <person name="Wilamowska K."/>
            <person name="Weinberg Z."/>
            <person name="Ruzzo W.L."/>
            <person name="Wloga D."/>
            <person name="Gaertig J."/>
            <person name="Frankel J."/>
            <person name="Tsao C.-C."/>
            <person name="Gorovsky M.A."/>
            <person name="Keeling P.J."/>
            <person name="Waller R.F."/>
            <person name="Patron N.J."/>
            <person name="Cherry J.M."/>
            <person name="Stover N.A."/>
            <person name="Krieger C.J."/>
            <person name="del Toro C."/>
            <person name="Ryder H.F."/>
            <person name="Williamson S.C."/>
            <person name="Barbeau R.A."/>
            <person name="Hamilton E.P."/>
            <person name="Orias E."/>
        </authorList>
    </citation>
    <scope>NUCLEOTIDE SEQUENCE [LARGE SCALE GENOMIC DNA]</scope>
    <source>
        <strain evidence="6">SB210</strain>
    </source>
</reference>
<organism evidence="5 6">
    <name type="scientific">Tetrahymena thermophila (strain SB210)</name>
    <dbReference type="NCBI Taxonomy" id="312017"/>
    <lineage>
        <taxon>Eukaryota</taxon>
        <taxon>Sar</taxon>
        <taxon>Alveolata</taxon>
        <taxon>Ciliophora</taxon>
        <taxon>Intramacronucleata</taxon>
        <taxon>Oligohymenophorea</taxon>
        <taxon>Hymenostomatida</taxon>
        <taxon>Tetrahymenina</taxon>
        <taxon>Tetrahymenidae</taxon>
        <taxon>Tetrahymena</taxon>
    </lineage>
</organism>
<feature type="domain" description="EF-hand" evidence="4">
    <location>
        <begin position="212"/>
        <end position="247"/>
    </location>
</feature>
<dbReference type="PROSITE" id="PS50222">
    <property type="entry name" value="EF_HAND_2"/>
    <property type="match status" value="1"/>
</dbReference>
<dbReference type="OrthoDB" id="310288at2759"/>
<dbReference type="InterPro" id="IPR002048">
    <property type="entry name" value="EF_hand_dom"/>
</dbReference>
<evidence type="ECO:0000259" key="4">
    <source>
        <dbReference type="PROSITE" id="PS50222"/>
    </source>
</evidence>